<dbReference type="Proteomes" id="UP000823749">
    <property type="component" value="Chromosome 2"/>
</dbReference>
<keyword evidence="12" id="KW-1185">Reference proteome</keyword>
<dbReference type="Pfam" id="PF00847">
    <property type="entry name" value="AP2"/>
    <property type="match status" value="1"/>
</dbReference>
<dbReference type="PANTHER" id="PTHR31985:SF259">
    <property type="entry name" value="DEHYDRATION-RESPONSIVE ELEMENT-BINDING PROTEIN 3"/>
    <property type="match status" value="1"/>
</dbReference>
<sequence>MSAAEPHIPGSESSSNSLSPFLLSPPPPPPPSPGLTQSDPNTNPFKPRPESEPQNPEPKKAKRIRECPGKHPAYRGVRMRAWGKWVSEIREPRKKSRIWLGTFPTAAMAARAHDVAAMTIKGKGAVLNFPELAGTLPRPASLSPRDVQAAAAKAAAMSNLDSPSLVSGMEMSSSDELCEIVELPILGPSYDQSAESNREFVCVDSVDGWMYPPPPWLDGGDDDCQMAVPETVIQSSFDSLWWTYAMMRDVATTVTIGDGGGVLLPRQSLDRQIVFFVFSRGDKVFGLPTRLFGYLLPGKEYALY</sequence>
<evidence type="ECO:0000256" key="1">
    <source>
        <dbReference type="ARBA" id="ARBA00004123"/>
    </source>
</evidence>
<proteinExistence type="inferred from homology"/>
<comment type="similarity">
    <text evidence="8">Belongs to the AP2/ERF transcription factor family. ERF subfamily.</text>
</comment>
<dbReference type="InterPro" id="IPR001471">
    <property type="entry name" value="AP2/ERF_dom"/>
</dbReference>
<dbReference type="GO" id="GO:0006952">
    <property type="term" value="P:defense response"/>
    <property type="evidence" value="ECO:0007669"/>
    <property type="project" value="UniProtKB-KW"/>
</dbReference>
<evidence type="ECO:0000256" key="2">
    <source>
        <dbReference type="ARBA" id="ARBA00022821"/>
    </source>
</evidence>
<evidence type="ECO:0000256" key="7">
    <source>
        <dbReference type="ARBA" id="ARBA00023242"/>
    </source>
</evidence>
<feature type="compositionally biased region" description="Pro residues" evidence="9">
    <location>
        <begin position="23"/>
        <end position="33"/>
    </location>
</feature>
<dbReference type="InterPro" id="IPR016177">
    <property type="entry name" value="DNA-bd_dom_sf"/>
</dbReference>
<dbReference type="SUPFAM" id="SSF54171">
    <property type="entry name" value="DNA-binding domain"/>
    <property type="match status" value="1"/>
</dbReference>
<keyword evidence="3" id="KW-0805">Transcription regulation</keyword>
<dbReference type="GO" id="GO:0003677">
    <property type="term" value="F:DNA binding"/>
    <property type="evidence" value="ECO:0007669"/>
    <property type="project" value="UniProtKB-KW"/>
</dbReference>
<dbReference type="CDD" id="cd00018">
    <property type="entry name" value="AP2"/>
    <property type="match status" value="1"/>
</dbReference>
<keyword evidence="4" id="KW-0238">DNA-binding</keyword>
<evidence type="ECO:0000256" key="8">
    <source>
        <dbReference type="ARBA" id="ARBA00024343"/>
    </source>
</evidence>
<feature type="domain" description="AP2/ERF" evidence="10">
    <location>
        <begin position="73"/>
        <end position="130"/>
    </location>
</feature>
<dbReference type="PANTHER" id="PTHR31985">
    <property type="entry name" value="ETHYLENE-RESPONSIVE TRANSCRIPTION FACTOR ERF042-RELATED"/>
    <property type="match status" value="1"/>
</dbReference>
<dbReference type="PRINTS" id="PR00367">
    <property type="entry name" value="ETHRSPELEMNT"/>
</dbReference>
<dbReference type="GO" id="GO:0005634">
    <property type="term" value="C:nucleus"/>
    <property type="evidence" value="ECO:0007669"/>
    <property type="project" value="UniProtKB-SubCell"/>
</dbReference>
<dbReference type="EMBL" id="JACTNZ010000002">
    <property type="protein sequence ID" value="KAG5562540.1"/>
    <property type="molecule type" value="Genomic_DNA"/>
</dbReference>
<evidence type="ECO:0000256" key="4">
    <source>
        <dbReference type="ARBA" id="ARBA00023125"/>
    </source>
</evidence>
<dbReference type="InterPro" id="IPR036955">
    <property type="entry name" value="AP2/ERF_dom_sf"/>
</dbReference>
<gene>
    <name evidence="11" type="ORF">RHGRI_005316</name>
</gene>
<evidence type="ECO:0000313" key="12">
    <source>
        <dbReference type="Proteomes" id="UP000823749"/>
    </source>
</evidence>
<dbReference type="InterPro" id="IPR051032">
    <property type="entry name" value="AP2/ERF_TF_ERF_subfamily"/>
</dbReference>
<evidence type="ECO:0000256" key="6">
    <source>
        <dbReference type="ARBA" id="ARBA00023163"/>
    </source>
</evidence>
<name>A0AAV6LBT2_9ERIC</name>
<keyword evidence="2" id="KW-0611">Plant defense</keyword>
<evidence type="ECO:0000256" key="3">
    <source>
        <dbReference type="ARBA" id="ARBA00023015"/>
    </source>
</evidence>
<evidence type="ECO:0000256" key="9">
    <source>
        <dbReference type="SAM" id="MobiDB-lite"/>
    </source>
</evidence>
<dbReference type="GO" id="GO:0003700">
    <property type="term" value="F:DNA-binding transcription factor activity"/>
    <property type="evidence" value="ECO:0007669"/>
    <property type="project" value="InterPro"/>
</dbReference>
<feature type="region of interest" description="Disordered" evidence="9">
    <location>
        <begin position="1"/>
        <end position="72"/>
    </location>
</feature>
<evidence type="ECO:0000259" key="10">
    <source>
        <dbReference type="PROSITE" id="PS51032"/>
    </source>
</evidence>
<evidence type="ECO:0000256" key="5">
    <source>
        <dbReference type="ARBA" id="ARBA00023159"/>
    </source>
</evidence>
<comment type="caution">
    <text evidence="11">The sequence shown here is derived from an EMBL/GenBank/DDBJ whole genome shotgun (WGS) entry which is preliminary data.</text>
</comment>
<dbReference type="AlphaFoldDB" id="A0AAV6LBT2"/>
<accession>A0AAV6LBT2</accession>
<keyword evidence="7" id="KW-0539">Nucleus</keyword>
<feature type="compositionally biased region" description="Low complexity" evidence="9">
    <location>
        <begin position="9"/>
        <end position="22"/>
    </location>
</feature>
<evidence type="ECO:0000313" key="11">
    <source>
        <dbReference type="EMBL" id="KAG5562540.1"/>
    </source>
</evidence>
<dbReference type="Gene3D" id="3.30.730.10">
    <property type="entry name" value="AP2/ERF domain"/>
    <property type="match status" value="1"/>
</dbReference>
<comment type="subcellular location">
    <subcellularLocation>
        <location evidence="1">Nucleus</location>
    </subcellularLocation>
</comment>
<keyword evidence="5" id="KW-0010">Activator</keyword>
<dbReference type="SMART" id="SM00380">
    <property type="entry name" value="AP2"/>
    <property type="match status" value="1"/>
</dbReference>
<organism evidence="11 12">
    <name type="scientific">Rhododendron griersonianum</name>
    <dbReference type="NCBI Taxonomy" id="479676"/>
    <lineage>
        <taxon>Eukaryota</taxon>
        <taxon>Viridiplantae</taxon>
        <taxon>Streptophyta</taxon>
        <taxon>Embryophyta</taxon>
        <taxon>Tracheophyta</taxon>
        <taxon>Spermatophyta</taxon>
        <taxon>Magnoliopsida</taxon>
        <taxon>eudicotyledons</taxon>
        <taxon>Gunneridae</taxon>
        <taxon>Pentapetalae</taxon>
        <taxon>asterids</taxon>
        <taxon>Ericales</taxon>
        <taxon>Ericaceae</taxon>
        <taxon>Ericoideae</taxon>
        <taxon>Rhodoreae</taxon>
        <taxon>Rhododendron</taxon>
    </lineage>
</organism>
<dbReference type="FunFam" id="3.30.730.10:FF:000001">
    <property type="entry name" value="Ethylene-responsive transcription factor 2"/>
    <property type="match status" value="1"/>
</dbReference>
<keyword evidence="6" id="KW-0804">Transcription</keyword>
<reference evidence="11" key="1">
    <citation type="submission" date="2020-08" db="EMBL/GenBank/DDBJ databases">
        <title>Plant Genome Project.</title>
        <authorList>
            <person name="Zhang R.-G."/>
        </authorList>
    </citation>
    <scope>NUCLEOTIDE SEQUENCE</scope>
    <source>
        <strain evidence="11">WSP0</strain>
        <tissue evidence="11">Leaf</tissue>
    </source>
</reference>
<dbReference type="PROSITE" id="PS51032">
    <property type="entry name" value="AP2_ERF"/>
    <property type="match status" value="1"/>
</dbReference>
<protein>
    <recommendedName>
        <fullName evidence="10">AP2/ERF domain-containing protein</fullName>
    </recommendedName>
</protein>